<reference evidence="1 2" key="1">
    <citation type="journal article" date="2006" name="Int. J. Syst. Evol. Microbiol.">
        <title>Chryseobacterium piscium sp. nov., isolated from fish of the South Atlantic Ocean off South Africa.</title>
        <authorList>
            <person name="de Beer H."/>
            <person name="Hugo C.J."/>
            <person name="Jooste P.J."/>
            <person name="Vancanneyt M."/>
            <person name="Coenye T."/>
            <person name="Vandamme P."/>
        </authorList>
    </citation>
    <scope>NUCLEOTIDE SEQUENCE [LARGE SCALE GENOMIC DNA]</scope>
    <source>
        <strain evidence="1 2">CCUG 51923</strain>
    </source>
</reference>
<dbReference type="EMBL" id="QNVS01000005">
    <property type="protein sequence ID" value="REC56566.1"/>
    <property type="molecule type" value="Genomic_DNA"/>
</dbReference>
<evidence type="ECO:0000313" key="2">
    <source>
        <dbReference type="Proteomes" id="UP000256512"/>
    </source>
</evidence>
<dbReference type="RefSeq" id="WP_115949046.1">
    <property type="nucleotide sequence ID" value="NZ_QNVS01000005.1"/>
</dbReference>
<accession>A0A3D9BT55</accession>
<dbReference type="PROSITE" id="PS51257">
    <property type="entry name" value="PROKAR_LIPOPROTEIN"/>
    <property type="match status" value="1"/>
</dbReference>
<name>A0A3D9BT55_9FLAO</name>
<dbReference type="Proteomes" id="UP000256512">
    <property type="component" value="Unassembled WGS sequence"/>
</dbReference>
<protein>
    <submittedName>
        <fullName evidence="1">Uncharacterized protein</fullName>
    </submittedName>
</protein>
<evidence type="ECO:0000313" key="1">
    <source>
        <dbReference type="EMBL" id="REC56566.1"/>
    </source>
</evidence>
<gene>
    <name evidence="1" type="ORF">DRF62_03155</name>
</gene>
<dbReference type="AlphaFoldDB" id="A0A3D9BT55"/>
<proteinExistence type="predicted"/>
<comment type="caution">
    <text evidence="1">The sequence shown here is derived from an EMBL/GenBank/DDBJ whole genome shotgun (WGS) entry which is preliminary data.</text>
</comment>
<keyword evidence="2" id="KW-1185">Reference proteome</keyword>
<organism evidence="1 2">
    <name type="scientific">Chryseobacterium piscium</name>
    <dbReference type="NCBI Taxonomy" id="333702"/>
    <lineage>
        <taxon>Bacteria</taxon>
        <taxon>Pseudomonadati</taxon>
        <taxon>Bacteroidota</taxon>
        <taxon>Flavobacteriia</taxon>
        <taxon>Flavobacteriales</taxon>
        <taxon>Weeksellaceae</taxon>
        <taxon>Chryseobacterium group</taxon>
        <taxon>Chryseobacterium</taxon>
    </lineage>
</organism>
<sequence length="73" mass="8571">MKRFMIFCGLFAVLSCKAQQNPLQLNTLIDNIPQGAYVKDLNNDLILTYEFIRQTTRETKRDCLLRQPLSFIF</sequence>